<keyword evidence="6" id="KW-1185">Reference proteome</keyword>
<dbReference type="GO" id="GO:0005524">
    <property type="term" value="F:ATP binding"/>
    <property type="evidence" value="ECO:0007669"/>
    <property type="project" value="UniProtKB-KW"/>
</dbReference>
<dbReference type="Pfam" id="PF00271">
    <property type="entry name" value="Helicase_C"/>
    <property type="match status" value="1"/>
</dbReference>
<feature type="domain" description="Helicase C-terminal" evidence="4">
    <location>
        <begin position="507"/>
        <end position="670"/>
    </location>
</feature>
<dbReference type="PROSITE" id="PS51194">
    <property type="entry name" value="HELICASE_CTER"/>
    <property type="match status" value="1"/>
</dbReference>
<dbReference type="PANTHER" id="PTHR47962:SF5">
    <property type="entry name" value="ATP-DEPENDENT HELICASE LHR-RELATED"/>
    <property type="match status" value="1"/>
</dbReference>
<evidence type="ECO:0000259" key="4">
    <source>
        <dbReference type="PROSITE" id="PS51194"/>
    </source>
</evidence>
<dbReference type="Gene3D" id="3.40.50.300">
    <property type="entry name" value="P-loop containing nucleotide triphosphate hydrolases"/>
    <property type="match status" value="2"/>
</dbReference>
<dbReference type="SMART" id="SM00487">
    <property type="entry name" value="DEXDc"/>
    <property type="match status" value="1"/>
</dbReference>
<dbReference type="OrthoDB" id="3197455at2"/>
<proteinExistence type="predicted"/>
<dbReference type="SUPFAM" id="SSF52540">
    <property type="entry name" value="P-loop containing nucleoside triphosphate hydrolases"/>
    <property type="match status" value="1"/>
</dbReference>
<dbReference type="InterPro" id="IPR011545">
    <property type="entry name" value="DEAD/DEAH_box_helicase_dom"/>
</dbReference>
<dbReference type="EMBL" id="LMWW01000053">
    <property type="protein sequence ID" value="KUN78511.1"/>
    <property type="molecule type" value="Genomic_DNA"/>
</dbReference>
<dbReference type="Proteomes" id="UP000052982">
    <property type="component" value="Unassembled WGS sequence"/>
</dbReference>
<organism evidence="5 6">
    <name type="scientific">Streptomyces griseoruber</name>
    <dbReference type="NCBI Taxonomy" id="1943"/>
    <lineage>
        <taxon>Bacteria</taxon>
        <taxon>Bacillati</taxon>
        <taxon>Actinomycetota</taxon>
        <taxon>Actinomycetes</taxon>
        <taxon>Kitasatosporales</taxon>
        <taxon>Streptomycetaceae</taxon>
        <taxon>Streptomyces</taxon>
    </lineage>
</organism>
<dbReference type="NCBIfam" id="NF041067">
    <property type="entry name" value="DpdJ"/>
    <property type="match status" value="1"/>
</dbReference>
<evidence type="ECO:0000259" key="3">
    <source>
        <dbReference type="PROSITE" id="PS51192"/>
    </source>
</evidence>
<accession>A0A117R9I7</accession>
<dbReference type="InterPro" id="IPR027417">
    <property type="entry name" value="P-loop_NTPase"/>
</dbReference>
<dbReference type="InterPro" id="IPR014001">
    <property type="entry name" value="Helicase_ATP-bd"/>
</dbReference>
<dbReference type="Pfam" id="PF00270">
    <property type="entry name" value="DEAD"/>
    <property type="match status" value="1"/>
</dbReference>
<dbReference type="PANTHER" id="PTHR47962">
    <property type="entry name" value="ATP-DEPENDENT HELICASE LHR-RELATED-RELATED"/>
    <property type="match status" value="1"/>
</dbReference>
<keyword evidence="2" id="KW-0067">ATP-binding</keyword>
<dbReference type="InterPro" id="IPR001650">
    <property type="entry name" value="Helicase_C-like"/>
</dbReference>
<dbReference type="RefSeq" id="WP_055632415.1">
    <property type="nucleotide sequence ID" value="NZ_KQ948776.1"/>
</dbReference>
<dbReference type="InterPro" id="IPR052511">
    <property type="entry name" value="ATP-dep_Helicase"/>
</dbReference>
<name>A0A117R9I7_9ACTN</name>
<evidence type="ECO:0008006" key="7">
    <source>
        <dbReference type="Google" id="ProtNLM"/>
    </source>
</evidence>
<feature type="domain" description="Helicase ATP-binding" evidence="3">
    <location>
        <begin position="173"/>
        <end position="433"/>
    </location>
</feature>
<evidence type="ECO:0000313" key="6">
    <source>
        <dbReference type="Proteomes" id="UP000052982"/>
    </source>
</evidence>
<comment type="caution">
    <text evidence="5">The sequence shown here is derived from an EMBL/GenBank/DDBJ whole genome shotgun (WGS) entry which is preliminary data.</text>
</comment>
<reference evidence="5 6" key="1">
    <citation type="submission" date="2015-10" db="EMBL/GenBank/DDBJ databases">
        <title>Draft genome sequence of Streptomyces griseoruber DSM 40281, type strain for the species Streptomyces griseoruber.</title>
        <authorList>
            <person name="Ruckert C."/>
            <person name="Winkler A."/>
            <person name="Kalinowski J."/>
            <person name="Kampfer P."/>
            <person name="Glaeser S."/>
        </authorList>
    </citation>
    <scope>NUCLEOTIDE SEQUENCE [LARGE SCALE GENOMIC DNA]</scope>
    <source>
        <strain evidence="5 6">DSM 40281</strain>
    </source>
</reference>
<protein>
    <recommendedName>
        <fullName evidence="7">DEAD/DEAH box helicase</fullName>
    </recommendedName>
</protein>
<evidence type="ECO:0000313" key="5">
    <source>
        <dbReference type="EMBL" id="KUN78511.1"/>
    </source>
</evidence>
<gene>
    <name evidence="5" type="ORF">AQJ64_31565</name>
</gene>
<dbReference type="GO" id="GO:0016887">
    <property type="term" value="F:ATP hydrolysis activity"/>
    <property type="evidence" value="ECO:0007669"/>
    <property type="project" value="TreeGrafter"/>
</dbReference>
<dbReference type="STRING" id="1943.AQJ64_31565"/>
<dbReference type="PROSITE" id="PS51192">
    <property type="entry name" value="HELICASE_ATP_BIND_1"/>
    <property type="match status" value="1"/>
</dbReference>
<keyword evidence="1" id="KW-0547">Nucleotide-binding</keyword>
<evidence type="ECO:0000256" key="1">
    <source>
        <dbReference type="ARBA" id="ARBA00022741"/>
    </source>
</evidence>
<sequence length="1494" mass="166658">MTPETESEILGVLEAHEDPLLSWGVVDGGFTEDELHTHVDDVLMQCGELDTAQEAIEALEDKGLIIRDDAVSPSRWRTRNGETLRLLARLRQIFPSGDPAAWRQGAALVSDFRYARRPRAYPRRDQSRHAVIDGTDALHDLYRQVVDAMTRRGPQHADLSGFQVRASRQIFTALQSNITTATVVGAGTGSGKTLAFYLPAFAYLTGLQDKSAWTRALAVYPRNELLKDQLNTAFANARRLDHLWTKTNGRPMTIGVLNKDTPTSTKSLTASYSAWTKRAEGFQCPHFTCPGDGYTVCGGTLFWSEQDARARTERLTCSTCKRVFDDSMLVLTRNRMSQRPPDVLFTTTEMLNRGLSDLSLGTLFGVGAAKKPRLMLLDEIHTYSGTTGAQAALVLRRWHHSLRSPVTFVGLSATLSNAVRHMADLTGVDDGLVTNIEPGADEMEYEGAEYMVAVRSDPTSGASVLSTTIQTAMLLPRVLDHPAERTSQGLLGTKAFVFTDDLDVTNRLFFYLLDAEGQRYRAPRTQQFKDPLASMRRPVQDGVTDQRRAGQVWDLPVKLGHKLDRPGLNVSRTTSQDAGVDTASQLVVATASLEVGFDDPDVGAVLQHKAPRGVAAFLQRKGRAGRSRRMRPYTVVVLSDYGRDRATYEAWDALFDPVLPELVLPIRNRAVLRIQATLAMLDWLAAQLQQPDHRYAKLWRDLQGLADPEYPDNRKVQKTAVAILRDLLRDPGRQRSLRLWIEGALQVSEELAAEILWHPPRPLILAAVPTLARRLDSEWAVAEDHTYVKGKDLMGKNPLPDFFPENLFSELALPEGYVVIPPQQSWEKEPELQAMGLAQMLREYAPGRVSRRFATRNLEHRHWIPVPYGQRETVMDLAPALQAHHREETATVEVGGVPTSIPIVRPDRVELQLAPPELKDASNAALVWRSQFLERGLGLVARLPLSDPIGSLIDEARFFLHAQNAHIEVRRLAVQSEASLVFARGGEARVKTQFSLDDERVGLGATYDVDGLRLTITVPDVIAPPGDLDPALRSAWFQHVLTNDPELLEQMNKFQLEWLHQTIECMLLMSAVSDGTSLPHAYRAVRETFADRLTDTLKAMFRSSDVEESESATLSRVGERLRQLLADKDIIARLDHLTDQVWNPDPAQFQAWLRKRVLATLGQAALWAAREICPEHDPEGIVVDIEPGYALDGTWRHGQVWLTEASIGGGGFIEALATRVRPDPRRFLRLIMRAVQPSTSELVDAHMRRIVRYTTERSDWLDLVAEYRGSATQADRVKNLDRIRAQLRASGIHGAEQSVVSSLANRLLRPGSTAQTDQALRTLIDEWEIQEQRLGLEISPRTWAYLMRQRHDLDAGLNLSANSSDRQRIDAIQSALWPRGWALRAGALQSWNPYFDNPPAAPDLIRGLFTSTDDLISVTDPDADNLVRTRLAQQGSAQLIAPPEDIPALADMLVDLSIRAIETDFLQVFPRVVEIDHRSEGSVVATLELAEVSA</sequence>
<evidence type="ECO:0000256" key="2">
    <source>
        <dbReference type="ARBA" id="ARBA00022840"/>
    </source>
</evidence>
<dbReference type="GO" id="GO:0003677">
    <property type="term" value="F:DNA binding"/>
    <property type="evidence" value="ECO:0007669"/>
    <property type="project" value="TreeGrafter"/>
</dbReference>